<dbReference type="InterPro" id="IPR009057">
    <property type="entry name" value="Homeodomain-like_sf"/>
</dbReference>
<accession>A0A0S2SLE9</accession>
<feature type="DNA-binding region" description="H-T-H motif" evidence="2">
    <location>
        <begin position="25"/>
        <end position="44"/>
    </location>
</feature>
<dbReference type="RefSeq" id="WP_060584771.1">
    <property type="nucleotide sequence ID" value="NZ_CP013067.1"/>
</dbReference>
<dbReference type="PROSITE" id="PS50977">
    <property type="entry name" value="HTH_TETR_2"/>
    <property type="match status" value="1"/>
</dbReference>
<dbReference type="Pfam" id="PF00440">
    <property type="entry name" value="TetR_N"/>
    <property type="match status" value="1"/>
</dbReference>
<dbReference type="InterPro" id="IPR001647">
    <property type="entry name" value="HTH_TetR"/>
</dbReference>
<reference evidence="4 5" key="2">
    <citation type="journal article" date="2016" name="Genome Announc.">
        <title>Complete Genome Sequence of the Highly Virulent Aeromonas schubertii Strain WL1483, Isolated from Diseased Snakehead Fish (Channa argus) in China.</title>
        <authorList>
            <person name="Liu L."/>
            <person name="Li N."/>
            <person name="Zhang D."/>
            <person name="Fu X."/>
            <person name="Shi C."/>
            <person name="Lin Q."/>
            <person name="Hao G."/>
        </authorList>
    </citation>
    <scope>NUCLEOTIDE SEQUENCE [LARGE SCALE GENOMIC DNA]</scope>
    <source>
        <strain evidence="4 5">WL1483</strain>
    </source>
</reference>
<dbReference type="PANTHER" id="PTHR30055:SF222">
    <property type="entry name" value="REGULATORY PROTEIN"/>
    <property type="match status" value="1"/>
</dbReference>
<dbReference type="KEGG" id="asr:WL1483_3142"/>
<evidence type="ECO:0000313" key="5">
    <source>
        <dbReference type="Proteomes" id="UP000058114"/>
    </source>
</evidence>
<dbReference type="SUPFAM" id="SSF48498">
    <property type="entry name" value="Tetracyclin repressor-like, C-terminal domain"/>
    <property type="match status" value="1"/>
</dbReference>
<dbReference type="SUPFAM" id="SSF46689">
    <property type="entry name" value="Homeodomain-like"/>
    <property type="match status" value="1"/>
</dbReference>
<evidence type="ECO:0000259" key="3">
    <source>
        <dbReference type="PROSITE" id="PS50977"/>
    </source>
</evidence>
<dbReference type="EMBL" id="CP013067">
    <property type="protein sequence ID" value="ALP42561.1"/>
    <property type="molecule type" value="Genomic_DNA"/>
</dbReference>
<dbReference type="Proteomes" id="UP000058114">
    <property type="component" value="Chromosome"/>
</dbReference>
<gene>
    <name evidence="4" type="ORF">WL1483_3142</name>
</gene>
<dbReference type="InterPro" id="IPR050109">
    <property type="entry name" value="HTH-type_TetR-like_transc_reg"/>
</dbReference>
<proteinExistence type="predicted"/>
<dbReference type="Gene3D" id="1.10.357.10">
    <property type="entry name" value="Tetracycline Repressor, domain 2"/>
    <property type="match status" value="1"/>
</dbReference>
<protein>
    <submittedName>
        <fullName evidence="4">TetR family transcriptional regulator</fullName>
    </submittedName>
</protein>
<keyword evidence="1 2" id="KW-0238">DNA-binding</keyword>
<sequence length="190" mass="20957">MQDKRSQILDAALTLCAEEGTAGAATARIAKAAGVANGTLFHHFPNKEALILCLYQEIKGRLAAALPPPEETLPLKAQAYHYWEGTMSWLLAHPRELRFLLGFFHSAALPLALRSRIINESLTFLPILLEEGIRQGVVRPCPLPLLMEACQGQFLACAALFVAEPECSRDPEWHQAAFDLFWHAIARSAS</sequence>
<name>A0A0S2SLE9_9GAMM</name>
<organism evidence="4 5">
    <name type="scientific">Aeromonas schubertii</name>
    <dbReference type="NCBI Taxonomy" id="652"/>
    <lineage>
        <taxon>Bacteria</taxon>
        <taxon>Pseudomonadati</taxon>
        <taxon>Pseudomonadota</taxon>
        <taxon>Gammaproteobacteria</taxon>
        <taxon>Aeromonadales</taxon>
        <taxon>Aeromonadaceae</taxon>
        <taxon>Aeromonas</taxon>
    </lineage>
</organism>
<dbReference type="InterPro" id="IPR036271">
    <property type="entry name" value="Tet_transcr_reg_TetR-rel_C_sf"/>
</dbReference>
<dbReference type="AlphaFoldDB" id="A0A0S2SLE9"/>
<dbReference type="PANTHER" id="PTHR30055">
    <property type="entry name" value="HTH-TYPE TRANSCRIPTIONAL REGULATOR RUTR"/>
    <property type="match status" value="1"/>
</dbReference>
<dbReference type="PATRIC" id="fig|652.5.peg.1225"/>
<dbReference type="PRINTS" id="PR00455">
    <property type="entry name" value="HTHTETR"/>
</dbReference>
<reference evidence="5" key="1">
    <citation type="submission" date="2015-10" db="EMBL/GenBank/DDBJ databases">
        <title>Complete Genome Sequence of Aeromonas schubertii strain WL1483.</title>
        <authorList>
            <person name="Liu L."/>
        </authorList>
    </citation>
    <scope>NUCLEOTIDE SEQUENCE [LARGE SCALE GENOMIC DNA]</scope>
    <source>
        <strain evidence="5">WL1483</strain>
    </source>
</reference>
<evidence type="ECO:0000256" key="1">
    <source>
        <dbReference type="ARBA" id="ARBA00023125"/>
    </source>
</evidence>
<feature type="domain" description="HTH tetR-type" evidence="3">
    <location>
        <begin position="2"/>
        <end position="62"/>
    </location>
</feature>
<evidence type="ECO:0000256" key="2">
    <source>
        <dbReference type="PROSITE-ProRule" id="PRU00335"/>
    </source>
</evidence>
<evidence type="ECO:0000313" key="4">
    <source>
        <dbReference type="EMBL" id="ALP42561.1"/>
    </source>
</evidence>
<dbReference type="GO" id="GO:0003677">
    <property type="term" value="F:DNA binding"/>
    <property type="evidence" value="ECO:0007669"/>
    <property type="project" value="UniProtKB-UniRule"/>
</dbReference>